<keyword evidence="2" id="KW-1185">Reference proteome</keyword>
<gene>
    <name evidence="1" type="ORF">P153DRAFT_19774</name>
</gene>
<dbReference type="InterPro" id="IPR036465">
    <property type="entry name" value="vWFA_dom_sf"/>
</dbReference>
<evidence type="ECO:0000313" key="1">
    <source>
        <dbReference type="EMBL" id="KAF2129438.1"/>
    </source>
</evidence>
<name>A0A6A6AEK3_9PLEO</name>
<evidence type="ECO:0000313" key="2">
    <source>
        <dbReference type="Proteomes" id="UP000799771"/>
    </source>
</evidence>
<proteinExistence type="predicted"/>
<dbReference type="AlphaFoldDB" id="A0A6A6AEK3"/>
<organism evidence="1 2">
    <name type="scientific">Dothidotthia symphoricarpi CBS 119687</name>
    <dbReference type="NCBI Taxonomy" id="1392245"/>
    <lineage>
        <taxon>Eukaryota</taxon>
        <taxon>Fungi</taxon>
        <taxon>Dikarya</taxon>
        <taxon>Ascomycota</taxon>
        <taxon>Pezizomycotina</taxon>
        <taxon>Dothideomycetes</taxon>
        <taxon>Pleosporomycetidae</taxon>
        <taxon>Pleosporales</taxon>
        <taxon>Dothidotthiaceae</taxon>
        <taxon>Dothidotthia</taxon>
    </lineage>
</organism>
<sequence length="1010" mass="111446">MSSWKFLADTSEAETVELTPFLNGRKFFAVDDSGSTGGAVLKRERDFVYAFHNNYANPADVTSLWGFDCDNPTDLIHTIEWKSNHGGTTPSEILQNPTALDAIKSSDVWYLLTDGEVYDGEVNRLAEQADEFGILGVPLVFLIVSHCGLPPSQTDISVGISFFASSQDTLILFKETNTGKMYVIAGKGCFTPLSAGVQNLDSWKNMPVFQDEAELFAHCKQLDIQVTKAESRKEKAKGISLGAEWEKRQGGAALIDLELLLKAGFLSDQDVMDILEDEAFNTLAVACKTRRQIPELRSLILSQKVEQASPQLEDVSGAATIIASMGQETITEEERRALQSQLREAHAANRKHYQETIAEFASSPTAQKLKKRNLLVDVALRNLASVEAATFSADILSRKSNRAKRAEVVSADAAIEITKLDFEAPSYKGFCLVCCGDEEVMSISFKKADPDKAEDNTTDFALNFPLAAGASAKNVGLVSSQNICFQCALLGPSGMSIYKEPLAAVIPTVQYKGDNKKYINDQLYLALTARLATGAAGIAQLVMSILEEILTTKPWAGAGLEQSTSSTDEQHEAAQRRDMFSWFLEQLIQNTRTRETFSETGNWVKYPQALLWAATDFEKKGLASFAVTYPVAGFDRLLSLGKRTGAFPDDVLSRLRSAKAVYSVAAKYLADLQVALQNPTVDTDDFKGSWKQKYLEFMYNDFNGPLVPKYQGSNTLLTDTEVFFSRFSSYLGRADAGLTHTKQGEVMRKIQVILFWLIFKQRGHCTAQTFFTQISQTEQLASAILDPILSVPEAESREILLSIFATQKSELINADAAAIHDTMVPFENPFGASVLHCGAGGCSHKFCDITDIQEVTQERIDATRKARTKHLIEVFGVRNRFENSGTGLPEPTLAGKPPSSIHTNAHISIASEWAAQSQEKRRAILAEGTERKAFVVGVRQRLCAQGRGDVYRADIDRDTRELLPSFFAVLAVALRVEGKNDSDISIYTHDFEKNNNVEGKMRWELAARDI</sequence>
<dbReference type="Proteomes" id="UP000799771">
    <property type="component" value="Unassembled WGS sequence"/>
</dbReference>
<dbReference type="EMBL" id="ML977506">
    <property type="protein sequence ID" value="KAF2129438.1"/>
    <property type="molecule type" value="Genomic_DNA"/>
</dbReference>
<dbReference type="OrthoDB" id="3554680at2759"/>
<reference evidence="1" key="1">
    <citation type="journal article" date="2020" name="Stud. Mycol.">
        <title>101 Dothideomycetes genomes: a test case for predicting lifestyles and emergence of pathogens.</title>
        <authorList>
            <person name="Haridas S."/>
            <person name="Albert R."/>
            <person name="Binder M."/>
            <person name="Bloem J."/>
            <person name="Labutti K."/>
            <person name="Salamov A."/>
            <person name="Andreopoulos B."/>
            <person name="Baker S."/>
            <person name="Barry K."/>
            <person name="Bills G."/>
            <person name="Bluhm B."/>
            <person name="Cannon C."/>
            <person name="Castanera R."/>
            <person name="Culley D."/>
            <person name="Daum C."/>
            <person name="Ezra D."/>
            <person name="Gonzalez J."/>
            <person name="Henrissat B."/>
            <person name="Kuo A."/>
            <person name="Liang C."/>
            <person name="Lipzen A."/>
            <person name="Lutzoni F."/>
            <person name="Magnuson J."/>
            <person name="Mondo S."/>
            <person name="Nolan M."/>
            <person name="Ohm R."/>
            <person name="Pangilinan J."/>
            <person name="Park H.-J."/>
            <person name="Ramirez L."/>
            <person name="Alfaro M."/>
            <person name="Sun H."/>
            <person name="Tritt A."/>
            <person name="Yoshinaga Y."/>
            <person name="Zwiers L.-H."/>
            <person name="Turgeon B."/>
            <person name="Goodwin S."/>
            <person name="Spatafora J."/>
            <person name="Crous P."/>
            <person name="Grigoriev I."/>
        </authorList>
    </citation>
    <scope>NUCLEOTIDE SEQUENCE</scope>
    <source>
        <strain evidence="1">CBS 119687</strain>
    </source>
</reference>
<dbReference type="SUPFAM" id="SSF53300">
    <property type="entry name" value="vWA-like"/>
    <property type="match status" value="1"/>
</dbReference>
<dbReference type="GeneID" id="54402901"/>
<dbReference type="RefSeq" id="XP_033523827.1">
    <property type="nucleotide sequence ID" value="XM_033662469.1"/>
</dbReference>
<accession>A0A6A6AEK3</accession>
<protein>
    <submittedName>
        <fullName evidence="1">Uncharacterized protein</fullName>
    </submittedName>
</protein>